<dbReference type="GO" id="GO:0009307">
    <property type="term" value="P:DNA restriction-modification system"/>
    <property type="evidence" value="ECO:0007669"/>
    <property type="project" value="UniProtKB-KW"/>
</dbReference>
<dbReference type="GO" id="GO:0008170">
    <property type="term" value="F:N-methyltransferase activity"/>
    <property type="evidence" value="ECO:0007669"/>
    <property type="project" value="InterPro"/>
</dbReference>
<dbReference type="InterPro" id="IPR029063">
    <property type="entry name" value="SAM-dependent_MTases_sf"/>
</dbReference>
<keyword evidence="3 9" id="KW-0489">Methyltransferase</keyword>
<dbReference type="Proteomes" id="UP000326091">
    <property type="component" value="Chromosome"/>
</dbReference>
<comment type="similarity">
    <text evidence="1">Belongs to the N(4)/N(6)-methyltransferase family.</text>
</comment>
<protein>
    <recommendedName>
        <fullName evidence="2">site-specific DNA-methyltransferase (adenine-specific)</fullName>
        <ecNumber evidence="2">2.1.1.72</ecNumber>
    </recommendedName>
</protein>
<evidence type="ECO:0000256" key="5">
    <source>
        <dbReference type="ARBA" id="ARBA00022691"/>
    </source>
</evidence>
<dbReference type="EC" id="2.1.1.72" evidence="2"/>
<dbReference type="PANTHER" id="PTHR42933">
    <property type="entry name" value="SLR6095 PROTEIN"/>
    <property type="match status" value="1"/>
</dbReference>
<comment type="catalytic activity">
    <reaction evidence="7">
        <text>a 2'-deoxyadenosine in DNA + S-adenosyl-L-methionine = an N(6)-methyl-2'-deoxyadenosine in DNA + S-adenosyl-L-homocysteine + H(+)</text>
        <dbReference type="Rhea" id="RHEA:15197"/>
        <dbReference type="Rhea" id="RHEA-COMP:12418"/>
        <dbReference type="Rhea" id="RHEA-COMP:12419"/>
        <dbReference type="ChEBI" id="CHEBI:15378"/>
        <dbReference type="ChEBI" id="CHEBI:57856"/>
        <dbReference type="ChEBI" id="CHEBI:59789"/>
        <dbReference type="ChEBI" id="CHEBI:90615"/>
        <dbReference type="ChEBI" id="CHEBI:90616"/>
        <dbReference type="EC" id="2.1.1.72"/>
    </reaction>
</comment>
<dbReference type="GO" id="GO:0009007">
    <property type="term" value="F:site-specific DNA-methyltransferase (adenine-specific) activity"/>
    <property type="evidence" value="ECO:0007669"/>
    <property type="project" value="UniProtKB-EC"/>
</dbReference>
<evidence type="ECO:0000259" key="8">
    <source>
        <dbReference type="Pfam" id="PF02384"/>
    </source>
</evidence>
<dbReference type="GO" id="GO:0032259">
    <property type="term" value="P:methylation"/>
    <property type="evidence" value="ECO:0007669"/>
    <property type="project" value="UniProtKB-KW"/>
</dbReference>
<dbReference type="AlphaFoldDB" id="A0A5P3AZE2"/>
<evidence type="ECO:0000256" key="7">
    <source>
        <dbReference type="ARBA" id="ARBA00047942"/>
    </source>
</evidence>
<evidence type="ECO:0000256" key="4">
    <source>
        <dbReference type="ARBA" id="ARBA00022679"/>
    </source>
</evidence>
<evidence type="ECO:0000313" key="10">
    <source>
        <dbReference type="Proteomes" id="UP000326091"/>
    </source>
</evidence>
<evidence type="ECO:0000256" key="3">
    <source>
        <dbReference type="ARBA" id="ARBA00022603"/>
    </source>
</evidence>
<dbReference type="Gene3D" id="3.40.50.150">
    <property type="entry name" value="Vaccinia Virus protein VP39"/>
    <property type="match status" value="1"/>
</dbReference>
<dbReference type="EMBL" id="CP043529">
    <property type="protein sequence ID" value="QEW38424.1"/>
    <property type="molecule type" value="Genomic_DNA"/>
</dbReference>
<dbReference type="SUPFAM" id="SSF53335">
    <property type="entry name" value="S-adenosyl-L-methionine-dependent methyltransferases"/>
    <property type="match status" value="1"/>
</dbReference>
<evidence type="ECO:0000256" key="2">
    <source>
        <dbReference type="ARBA" id="ARBA00011900"/>
    </source>
</evidence>
<dbReference type="RefSeq" id="WP_151061901.1">
    <property type="nucleotide sequence ID" value="NZ_CP043529.1"/>
</dbReference>
<dbReference type="InterPro" id="IPR051537">
    <property type="entry name" value="DNA_Adenine_Mtase"/>
</dbReference>
<dbReference type="PROSITE" id="PS00092">
    <property type="entry name" value="N6_MTASE"/>
    <property type="match status" value="1"/>
</dbReference>
<dbReference type="InterPro" id="IPR003356">
    <property type="entry name" value="DNA_methylase_A-5"/>
</dbReference>
<evidence type="ECO:0000256" key="1">
    <source>
        <dbReference type="ARBA" id="ARBA00006594"/>
    </source>
</evidence>
<dbReference type="InterPro" id="IPR002052">
    <property type="entry name" value="DNA_methylase_N6_adenine_CS"/>
</dbReference>
<feature type="domain" description="DNA methylase adenine-specific" evidence="8">
    <location>
        <begin position="378"/>
        <end position="668"/>
    </location>
</feature>
<accession>A0A5P3AZE2</accession>
<proteinExistence type="inferred from homology"/>
<dbReference type="GO" id="GO:0003677">
    <property type="term" value="F:DNA binding"/>
    <property type="evidence" value="ECO:0007669"/>
    <property type="project" value="InterPro"/>
</dbReference>
<evidence type="ECO:0000313" key="9">
    <source>
        <dbReference type="EMBL" id="QEW38424.1"/>
    </source>
</evidence>
<dbReference type="PRINTS" id="PR00507">
    <property type="entry name" value="N12N6MTFRASE"/>
</dbReference>
<gene>
    <name evidence="9" type="ORF">VIC01_04064</name>
</gene>
<keyword evidence="4 9" id="KW-0808">Transferase</keyword>
<keyword evidence="6" id="KW-0680">Restriction system</keyword>
<keyword evidence="5" id="KW-0949">S-adenosyl-L-methionine</keyword>
<sequence>MTSFSQVKDNFNKTYSGENSFEAFIPVHLSINSTHKIKNKEGLPNEEYYKWQFFYSLVYSGLYAKDYIGAEIHFPKGNISSAPIKFDGAIFDNKEWFTYYQDFHINKSQSALDWLRKHLIAVIEFKKENSKNTEVVWNQQLKPALKECENDFCLGILYDTEKLYLFKKQGGYYIRFDDGYNLKKEQSSTKELSIHLPDSYYKIPSFGQLIQRIFNPTIDKSKRTIDELDIITGAYSIQLSEGIAAIIRTMDKVSLKNQKGYEMLIQILALKIFDEKRSQRLKQYLEFYKTDEERNAIDLKFYVTPQEKNYIDLSDDNVMSFVDRMRDLYNEASQEYTFIVNYTDTNTINWEKTEHIRVISEVVEQFQDYSFVLSQKTDLYQIVFYKFASEFSKADKGQFITPIPLIDFLVNIVNPKIGEQIIDPTAGIADFLSVSFVNSRQTLEDKNFYGIDNDEQMVMLAQLNMLLNGDGNSILRYKPDKGSIVWKFDKRGDLVQLNPKLHKNGNWDNWRDGTKLKKFDVVLTNPPFGKGRKYVPMSDYDREVAEMYELWNIARNGNGIDLGLIFLENAYRILSENGRMGIVLSNSIASIAEFEKAREWLLSKMRIVACFDMPTGVFAETGVNTTVIIAYKPTDKELEKLQQENYQIYMRNIENVGYKVSTDERVKRFESIYKRNPVTFEVETDNESSPLLLEDFSETVSEFKSWCLGQEETLQKIFL</sequence>
<organism evidence="9 10">
    <name type="scientific">Phocaeicola vulgatus</name>
    <name type="common">Bacteroides vulgatus</name>
    <dbReference type="NCBI Taxonomy" id="821"/>
    <lineage>
        <taxon>Bacteria</taxon>
        <taxon>Pseudomonadati</taxon>
        <taxon>Bacteroidota</taxon>
        <taxon>Bacteroidia</taxon>
        <taxon>Bacteroidales</taxon>
        <taxon>Bacteroidaceae</taxon>
        <taxon>Phocaeicola</taxon>
    </lineage>
</organism>
<reference evidence="9 10" key="1">
    <citation type="submission" date="2019-09" db="EMBL/GenBank/DDBJ databases">
        <title>Commensal-derived Metabolites Govern Vibrio cholerae Pathogenesis in Host.</title>
        <authorList>
            <person name="Yoon S.S."/>
            <person name="Yoon M.Y."/>
        </authorList>
    </citation>
    <scope>NUCLEOTIDE SEQUENCE [LARGE SCALE GENOMIC DNA]</scope>
    <source>
        <strain evidence="9 10">VIC01</strain>
    </source>
</reference>
<name>A0A5P3AZE2_PHOVU</name>
<evidence type="ECO:0000256" key="6">
    <source>
        <dbReference type="ARBA" id="ARBA00022747"/>
    </source>
</evidence>
<dbReference type="PANTHER" id="PTHR42933:SF3">
    <property type="entry name" value="TYPE I RESTRICTION ENZYME MJAVIII METHYLASE SUBUNIT"/>
    <property type="match status" value="1"/>
</dbReference>
<dbReference type="Pfam" id="PF02384">
    <property type="entry name" value="N6_Mtase"/>
    <property type="match status" value="1"/>
</dbReference>